<dbReference type="Gene3D" id="3.20.20.100">
    <property type="entry name" value="NADP-dependent oxidoreductase domain"/>
    <property type="match status" value="1"/>
</dbReference>
<name>A0A4R6J0A0_9BACT</name>
<proteinExistence type="predicted"/>
<dbReference type="EMBL" id="SNWP01000010">
    <property type="protein sequence ID" value="TDO28553.1"/>
    <property type="molecule type" value="Genomic_DNA"/>
</dbReference>
<gene>
    <name evidence="2" type="ORF">BC659_0619</name>
</gene>
<dbReference type="OrthoDB" id="9773828at2"/>
<dbReference type="CDD" id="cd19092">
    <property type="entry name" value="AKR_BsYcsN_EcYdhF-like"/>
    <property type="match status" value="1"/>
</dbReference>
<dbReference type="AlphaFoldDB" id="A0A4R6J0A0"/>
<dbReference type="InterPro" id="IPR050523">
    <property type="entry name" value="AKR_Detox_Biosynth"/>
</dbReference>
<keyword evidence="3" id="KW-1185">Reference proteome</keyword>
<dbReference type="PANTHER" id="PTHR43364:SF1">
    <property type="entry name" value="OXIDOREDUCTASE YDHF"/>
    <property type="match status" value="1"/>
</dbReference>
<comment type="caution">
    <text evidence="2">The sequence shown here is derived from an EMBL/GenBank/DDBJ whole genome shotgun (WGS) entry which is preliminary data.</text>
</comment>
<evidence type="ECO:0000313" key="3">
    <source>
        <dbReference type="Proteomes" id="UP000295741"/>
    </source>
</evidence>
<dbReference type="RefSeq" id="WP_133473157.1">
    <property type="nucleotide sequence ID" value="NZ_SNWP01000010.1"/>
</dbReference>
<sequence>MNTASVIKTPIAGCMRWGRWGAGFSTTEYLRMIEACLENGITAFDHADIYGDYTTEAEFGAALQEKPSLRAHLRIITKCGIQMKTENRPAHQIKSYNSSAQHIIRSVEQSLENFRSDHLDLLLIHRPDPLIDPAEVATAIELLKQQGKILQFGVSNFYPHQVETLMKYTRIEYNQLEISILHLPPFTNGMLDHCMQYQIVPMAWAPLGGGILNDDSHPRFRSIISTATQLAEKYGTGVNEMLLAWLHRHPSGIIPVIGTTKIERLIQAKNASGILLEREDWFRLLMASTGEDVA</sequence>
<dbReference type="PANTHER" id="PTHR43364">
    <property type="entry name" value="NADH-SPECIFIC METHYLGLYOXAL REDUCTASE-RELATED"/>
    <property type="match status" value="1"/>
</dbReference>
<dbReference type="GO" id="GO:0005829">
    <property type="term" value="C:cytosol"/>
    <property type="evidence" value="ECO:0007669"/>
    <property type="project" value="TreeGrafter"/>
</dbReference>
<evidence type="ECO:0000259" key="1">
    <source>
        <dbReference type="Pfam" id="PF00248"/>
    </source>
</evidence>
<protein>
    <submittedName>
        <fullName evidence="2">Putative oxidoreductase</fullName>
    </submittedName>
</protein>
<dbReference type="Proteomes" id="UP000295741">
    <property type="component" value="Unassembled WGS sequence"/>
</dbReference>
<dbReference type="InterPro" id="IPR023210">
    <property type="entry name" value="NADP_OxRdtase_dom"/>
</dbReference>
<accession>A0A4R6J0A0</accession>
<reference evidence="2 3" key="1">
    <citation type="submission" date="2019-03" db="EMBL/GenBank/DDBJ databases">
        <title>Genomic Encyclopedia of Archaeal and Bacterial Type Strains, Phase II (KMG-II): from individual species to whole genera.</title>
        <authorList>
            <person name="Goeker M."/>
        </authorList>
    </citation>
    <scope>NUCLEOTIDE SEQUENCE [LARGE SCALE GENOMIC DNA]</scope>
    <source>
        <strain evidence="2 3">DSM 28323</strain>
    </source>
</reference>
<evidence type="ECO:0000313" key="2">
    <source>
        <dbReference type="EMBL" id="TDO28553.1"/>
    </source>
</evidence>
<dbReference type="InterPro" id="IPR036812">
    <property type="entry name" value="NAD(P)_OxRdtase_dom_sf"/>
</dbReference>
<organism evidence="2 3">
    <name type="scientific">Sediminibacterium goheungense</name>
    <dbReference type="NCBI Taxonomy" id="1086393"/>
    <lineage>
        <taxon>Bacteria</taxon>
        <taxon>Pseudomonadati</taxon>
        <taxon>Bacteroidota</taxon>
        <taxon>Chitinophagia</taxon>
        <taxon>Chitinophagales</taxon>
        <taxon>Chitinophagaceae</taxon>
        <taxon>Sediminibacterium</taxon>
    </lineage>
</organism>
<dbReference type="Pfam" id="PF00248">
    <property type="entry name" value="Aldo_ket_red"/>
    <property type="match status" value="1"/>
</dbReference>
<dbReference type="SUPFAM" id="SSF51430">
    <property type="entry name" value="NAD(P)-linked oxidoreductase"/>
    <property type="match status" value="1"/>
</dbReference>
<feature type="domain" description="NADP-dependent oxidoreductase" evidence="1">
    <location>
        <begin position="12"/>
        <end position="281"/>
    </location>
</feature>